<dbReference type="Proteomes" id="UP001519272">
    <property type="component" value="Unassembled WGS sequence"/>
</dbReference>
<keyword evidence="7" id="KW-1185">Reference proteome</keyword>
<dbReference type="CDD" id="cd03267">
    <property type="entry name" value="ABC_NatA_like"/>
    <property type="match status" value="1"/>
</dbReference>
<dbReference type="Gene3D" id="3.40.50.300">
    <property type="entry name" value="P-loop containing nucleotide triphosphate hydrolases"/>
    <property type="match status" value="1"/>
</dbReference>
<dbReference type="PANTHER" id="PTHR42711:SF1">
    <property type="entry name" value="ABC-TRANSPORT PROTEIN, ATP-BINDING COMPONENT"/>
    <property type="match status" value="1"/>
</dbReference>
<evidence type="ECO:0000256" key="4">
    <source>
        <dbReference type="SAM" id="MobiDB-lite"/>
    </source>
</evidence>
<dbReference type="InterPro" id="IPR027417">
    <property type="entry name" value="P-loop_NTPase"/>
</dbReference>
<evidence type="ECO:0000313" key="7">
    <source>
        <dbReference type="Proteomes" id="UP001519272"/>
    </source>
</evidence>
<dbReference type="EMBL" id="JAGGKG010000002">
    <property type="protein sequence ID" value="MBP1903896.1"/>
    <property type="molecule type" value="Genomic_DNA"/>
</dbReference>
<evidence type="ECO:0000256" key="3">
    <source>
        <dbReference type="ARBA" id="ARBA00022840"/>
    </source>
</evidence>
<gene>
    <name evidence="6" type="ORF">J2Z32_000513</name>
</gene>
<dbReference type="InterPro" id="IPR050763">
    <property type="entry name" value="ABC_transporter_ATP-binding"/>
</dbReference>
<dbReference type="InterPro" id="IPR003439">
    <property type="entry name" value="ABC_transporter-like_ATP-bd"/>
</dbReference>
<dbReference type="InterPro" id="IPR003593">
    <property type="entry name" value="AAA+_ATPase"/>
</dbReference>
<keyword evidence="2" id="KW-0547">Nucleotide-binding</keyword>
<dbReference type="SMART" id="SM00382">
    <property type="entry name" value="AAA"/>
    <property type="match status" value="1"/>
</dbReference>
<proteinExistence type="predicted"/>
<dbReference type="PANTHER" id="PTHR42711">
    <property type="entry name" value="ABC TRANSPORTER ATP-BINDING PROTEIN"/>
    <property type="match status" value="1"/>
</dbReference>
<sequence>MAAIEVQDLRKTFKVQKNREGLKGAFQDLFKRQYREVPAVKDITFQIPEGEICGYIGENGAGKSTTIKMLTGILVPTSGFLKVGGYVPFQEREKFVQHIGVVFGQRSQLWWDIGVIESFELLRKVYRVPQAAYKKRLDELVERLQLQDLLHRPVRKLSLGQRMRCELVAALLHNPSIVFLDEPTIGLDIVVKSEIREFLKDMNREHGTTILLTTHDLQDIEALCSRVIMLDDGQIIYDGGLDELKARWGTGREVIFQFGTGTKIDRLKSWTTGLDVTWSAENELGAKVFIPLEINVSEVLSRVVGQADITDIKIIETNTDEIVRSIYSSGSAEKPETKSSEQHEELAAHV</sequence>
<dbReference type="Pfam" id="PF00005">
    <property type="entry name" value="ABC_tran"/>
    <property type="match status" value="1"/>
</dbReference>
<keyword evidence="3 6" id="KW-0067">ATP-binding</keyword>
<feature type="region of interest" description="Disordered" evidence="4">
    <location>
        <begin position="329"/>
        <end position="350"/>
    </location>
</feature>
<dbReference type="PROSITE" id="PS50893">
    <property type="entry name" value="ABC_TRANSPORTER_2"/>
    <property type="match status" value="1"/>
</dbReference>
<feature type="compositionally biased region" description="Basic and acidic residues" evidence="4">
    <location>
        <begin position="333"/>
        <end position="350"/>
    </location>
</feature>
<accession>A0ABS4FMT2</accession>
<name>A0ABS4FMT2_9BACL</name>
<evidence type="ECO:0000256" key="1">
    <source>
        <dbReference type="ARBA" id="ARBA00022448"/>
    </source>
</evidence>
<dbReference type="RefSeq" id="WP_210087596.1">
    <property type="nucleotide sequence ID" value="NZ_JAGGKG010000002.1"/>
</dbReference>
<organism evidence="6 7">
    <name type="scientific">Paenibacillus turicensis</name>
    <dbReference type="NCBI Taxonomy" id="160487"/>
    <lineage>
        <taxon>Bacteria</taxon>
        <taxon>Bacillati</taxon>
        <taxon>Bacillota</taxon>
        <taxon>Bacilli</taxon>
        <taxon>Bacillales</taxon>
        <taxon>Paenibacillaceae</taxon>
        <taxon>Paenibacillus</taxon>
    </lineage>
</organism>
<reference evidence="6 7" key="1">
    <citation type="submission" date="2021-03" db="EMBL/GenBank/DDBJ databases">
        <title>Genomic Encyclopedia of Type Strains, Phase IV (KMG-IV): sequencing the most valuable type-strain genomes for metagenomic binning, comparative biology and taxonomic classification.</title>
        <authorList>
            <person name="Goeker M."/>
        </authorList>
    </citation>
    <scope>NUCLEOTIDE SEQUENCE [LARGE SCALE GENOMIC DNA]</scope>
    <source>
        <strain evidence="6 7">DSM 14349</strain>
    </source>
</reference>
<feature type="domain" description="ABC transporter" evidence="5">
    <location>
        <begin position="24"/>
        <end position="257"/>
    </location>
</feature>
<dbReference type="GO" id="GO:0005524">
    <property type="term" value="F:ATP binding"/>
    <property type="evidence" value="ECO:0007669"/>
    <property type="project" value="UniProtKB-KW"/>
</dbReference>
<evidence type="ECO:0000259" key="5">
    <source>
        <dbReference type="PROSITE" id="PS50893"/>
    </source>
</evidence>
<protein>
    <submittedName>
        <fullName evidence="6">ABC-2 type transport system ATP-binding protein</fullName>
    </submittedName>
</protein>
<comment type="caution">
    <text evidence="6">The sequence shown here is derived from an EMBL/GenBank/DDBJ whole genome shotgun (WGS) entry which is preliminary data.</text>
</comment>
<dbReference type="SUPFAM" id="SSF52540">
    <property type="entry name" value="P-loop containing nucleoside triphosphate hydrolases"/>
    <property type="match status" value="1"/>
</dbReference>
<evidence type="ECO:0000313" key="6">
    <source>
        <dbReference type="EMBL" id="MBP1903896.1"/>
    </source>
</evidence>
<keyword evidence="1" id="KW-0813">Transport</keyword>
<evidence type="ECO:0000256" key="2">
    <source>
        <dbReference type="ARBA" id="ARBA00022741"/>
    </source>
</evidence>